<dbReference type="AlphaFoldDB" id="A0A2T7EJE8"/>
<dbReference type="Gramene" id="PUZ67955">
    <property type="protein sequence ID" value="PUZ67955"/>
    <property type="gene ID" value="GQ55_3G476000"/>
</dbReference>
<evidence type="ECO:0000313" key="3">
    <source>
        <dbReference type="Proteomes" id="UP000244336"/>
    </source>
</evidence>
<keyword evidence="1" id="KW-0812">Transmembrane</keyword>
<keyword evidence="1" id="KW-0472">Membrane</keyword>
<name>A0A2T7EJE8_9POAL</name>
<organism evidence="2 3">
    <name type="scientific">Panicum hallii var. hallii</name>
    <dbReference type="NCBI Taxonomy" id="1504633"/>
    <lineage>
        <taxon>Eukaryota</taxon>
        <taxon>Viridiplantae</taxon>
        <taxon>Streptophyta</taxon>
        <taxon>Embryophyta</taxon>
        <taxon>Tracheophyta</taxon>
        <taxon>Spermatophyta</taxon>
        <taxon>Magnoliopsida</taxon>
        <taxon>Liliopsida</taxon>
        <taxon>Poales</taxon>
        <taxon>Poaceae</taxon>
        <taxon>PACMAD clade</taxon>
        <taxon>Panicoideae</taxon>
        <taxon>Panicodae</taxon>
        <taxon>Paniceae</taxon>
        <taxon>Panicinae</taxon>
        <taxon>Panicum</taxon>
        <taxon>Panicum sect. Panicum</taxon>
    </lineage>
</organism>
<protein>
    <submittedName>
        <fullName evidence="2">Uncharacterized protein</fullName>
    </submittedName>
</protein>
<keyword evidence="1" id="KW-1133">Transmembrane helix</keyword>
<gene>
    <name evidence="2" type="ORF">GQ55_3G476000</name>
</gene>
<evidence type="ECO:0000256" key="1">
    <source>
        <dbReference type="SAM" id="Phobius"/>
    </source>
</evidence>
<accession>A0A2T7EJE8</accession>
<feature type="transmembrane region" description="Helical" evidence="1">
    <location>
        <begin position="59"/>
        <end position="82"/>
    </location>
</feature>
<dbReference type="EMBL" id="CM009751">
    <property type="protein sequence ID" value="PUZ67955.1"/>
    <property type="molecule type" value="Genomic_DNA"/>
</dbReference>
<reference evidence="2 3" key="1">
    <citation type="submission" date="2018-04" db="EMBL/GenBank/DDBJ databases">
        <title>WGS assembly of Panicum hallii var. hallii HAL2.</title>
        <authorList>
            <person name="Lovell J."/>
            <person name="Jenkins J."/>
            <person name="Lowry D."/>
            <person name="Mamidi S."/>
            <person name="Sreedasyam A."/>
            <person name="Weng X."/>
            <person name="Barry K."/>
            <person name="Bonette J."/>
            <person name="Campitelli B."/>
            <person name="Daum C."/>
            <person name="Gordon S."/>
            <person name="Gould B."/>
            <person name="Lipzen A."/>
            <person name="MacQueen A."/>
            <person name="Palacio-Mejia J."/>
            <person name="Plott C."/>
            <person name="Shakirov E."/>
            <person name="Shu S."/>
            <person name="Yoshinaga Y."/>
            <person name="Zane M."/>
            <person name="Rokhsar D."/>
            <person name="Grimwood J."/>
            <person name="Schmutz J."/>
            <person name="Juenger T."/>
        </authorList>
    </citation>
    <scope>NUCLEOTIDE SEQUENCE [LARGE SCALE GENOMIC DNA]</scope>
    <source>
        <strain evidence="3">cv. HAL2</strain>
    </source>
</reference>
<proteinExistence type="predicted"/>
<evidence type="ECO:0000313" key="2">
    <source>
        <dbReference type="EMBL" id="PUZ67955.1"/>
    </source>
</evidence>
<keyword evidence="3" id="KW-1185">Reference proteome</keyword>
<dbReference type="Proteomes" id="UP000244336">
    <property type="component" value="Chromosome 3"/>
</dbReference>
<sequence>MISKGARRTHVDDDAETQYCDRPILPTYLANGYFFLARRCRRPVADLLLFLLHRHGHHLLLLFLFFSFSFFFFSTGMAATSSSSSSSSLRGSSTSAYPLVRYWWRMSASRPMTLFQAAAAALAIKARWPGVPSLSRTSSEKTGKGRRAAA</sequence>